<sequence>MVRPSLTRPQHHFRPVKCRGQGNACQPRPRSYRKQKFFISQVFHLTAKWRPTLVPRKMAPQSSPAQNDTRILHWSSPEGCAVRAHVTPASHNSLQAGSSAGTVIQHYLPQGAPLQIPTVFFCTCELKKKN</sequence>
<evidence type="ECO:0000313" key="2">
    <source>
        <dbReference type="EMBL" id="KAK3790950.1"/>
    </source>
</evidence>
<dbReference type="EMBL" id="JAWDGP010001500">
    <property type="protein sequence ID" value="KAK3790950.1"/>
    <property type="molecule type" value="Genomic_DNA"/>
</dbReference>
<feature type="region of interest" description="Disordered" evidence="1">
    <location>
        <begin position="1"/>
        <end position="29"/>
    </location>
</feature>
<dbReference type="Proteomes" id="UP001283361">
    <property type="component" value="Unassembled WGS sequence"/>
</dbReference>
<evidence type="ECO:0000256" key="1">
    <source>
        <dbReference type="SAM" id="MobiDB-lite"/>
    </source>
</evidence>
<proteinExistence type="predicted"/>
<keyword evidence="3" id="KW-1185">Reference proteome</keyword>
<name>A0AAE1E2A1_9GAST</name>
<accession>A0AAE1E2A1</accession>
<gene>
    <name evidence="2" type="ORF">RRG08_053273</name>
</gene>
<reference evidence="2" key="1">
    <citation type="journal article" date="2023" name="G3 (Bethesda)">
        <title>A reference genome for the long-term kleptoplast-retaining sea slug Elysia crispata morphotype clarki.</title>
        <authorList>
            <person name="Eastman K.E."/>
            <person name="Pendleton A.L."/>
            <person name="Shaikh M.A."/>
            <person name="Suttiyut T."/>
            <person name="Ogas R."/>
            <person name="Tomko P."/>
            <person name="Gavelis G."/>
            <person name="Widhalm J.R."/>
            <person name="Wisecaver J.H."/>
        </authorList>
    </citation>
    <scope>NUCLEOTIDE SEQUENCE</scope>
    <source>
        <strain evidence="2">ECLA1</strain>
    </source>
</reference>
<comment type="caution">
    <text evidence="2">The sequence shown here is derived from an EMBL/GenBank/DDBJ whole genome shotgun (WGS) entry which is preliminary data.</text>
</comment>
<organism evidence="2 3">
    <name type="scientific">Elysia crispata</name>
    <name type="common">lettuce slug</name>
    <dbReference type="NCBI Taxonomy" id="231223"/>
    <lineage>
        <taxon>Eukaryota</taxon>
        <taxon>Metazoa</taxon>
        <taxon>Spiralia</taxon>
        <taxon>Lophotrochozoa</taxon>
        <taxon>Mollusca</taxon>
        <taxon>Gastropoda</taxon>
        <taxon>Heterobranchia</taxon>
        <taxon>Euthyneura</taxon>
        <taxon>Panpulmonata</taxon>
        <taxon>Sacoglossa</taxon>
        <taxon>Placobranchoidea</taxon>
        <taxon>Plakobranchidae</taxon>
        <taxon>Elysia</taxon>
    </lineage>
</organism>
<evidence type="ECO:0000313" key="3">
    <source>
        <dbReference type="Proteomes" id="UP001283361"/>
    </source>
</evidence>
<dbReference type="AlphaFoldDB" id="A0AAE1E2A1"/>
<protein>
    <submittedName>
        <fullName evidence="2">Uncharacterized protein</fullName>
    </submittedName>
</protein>